<dbReference type="EMBL" id="JACGWL010000007">
    <property type="protein sequence ID" value="KAK4398455.1"/>
    <property type="molecule type" value="Genomic_DNA"/>
</dbReference>
<dbReference type="PANTHER" id="PTHR31459">
    <property type="match status" value="1"/>
</dbReference>
<sequence length="161" mass="17092">MGIVDLVTEKVAQMPQPEATMKDVDLKGLGFDGINLLAKVSVSNPYSVPIPIGEITYKVKSAERLIASGSIPDPGSLKANGETVLDVAVKVAHSALVSLVRDIAGDWDVDYLLELGMIVDLPIVGQFTIPVSYKGEMKLPTFSELIRGKSEPSEAAAPSVE</sequence>
<dbReference type="AlphaFoldDB" id="A0AAE1WS12"/>
<evidence type="ECO:0000313" key="3">
    <source>
        <dbReference type="EMBL" id="KAK4398455.1"/>
    </source>
</evidence>
<dbReference type="InterPro" id="IPR004864">
    <property type="entry name" value="LEA_2"/>
</dbReference>
<dbReference type="FunFam" id="2.60.40.1820:FF:000001">
    <property type="entry name" value="Desiccation protectant protein Lea14-like"/>
    <property type="match status" value="1"/>
</dbReference>
<gene>
    <name evidence="3" type="ORF">Sango_1321000</name>
</gene>
<protein>
    <submittedName>
        <fullName evidence="3">Desiccation protectant protein Lea14</fullName>
    </submittedName>
</protein>
<keyword evidence="4" id="KW-1185">Reference proteome</keyword>
<evidence type="ECO:0000313" key="4">
    <source>
        <dbReference type="Proteomes" id="UP001289374"/>
    </source>
</evidence>
<comment type="similarity">
    <text evidence="1">Belongs to the LEA type 2 family.</text>
</comment>
<name>A0AAE1WS12_9LAMI</name>
<proteinExistence type="inferred from homology"/>
<organism evidence="3 4">
    <name type="scientific">Sesamum angolense</name>
    <dbReference type="NCBI Taxonomy" id="2727404"/>
    <lineage>
        <taxon>Eukaryota</taxon>
        <taxon>Viridiplantae</taxon>
        <taxon>Streptophyta</taxon>
        <taxon>Embryophyta</taxon>
        <taxon>Tracheophyta</taxon>
        <taxon>Spermatophyta</taxon>
        <taxon>Magnoliopsida</taxon>
        <taxon>eudicotyledons</taxon>
        <taxon>Gunneridae</taxon>
        <taxon>Pentapetalae</taxon>
        <taxon>asterids</taxon>
        <taxon>lamiids</taxon>
        <taxon>Lamiales</taxon>
        <taxon>Pedaliaceae</taxon>
        <taxon>Sesamum</taxon>
    </lineage>
</organism>
<dbReference type="SUPFAM" id="SSF117070">
    <property type="entry name" value="LEA14-like"/>
    <property type="match status" value="1"/>
</dbReference>
<dbReference type="GO" id="GO:0005829">
    <property type="term" value="C:cytosol"/>
    <property type="evidence" value="ECO:0007669"/>
    <property type="project" value="TreeGrafter"/>
</dbReference>
<reference evidence="3" key="1">
    <citation type="submission" date="2020-06" db="EMBL/GenBank/DDBJ databases">
        <authorList>
            <person name="Li T."/>
            <person name="Hu X."/>
            <person name="Zhang T."/>
            <person name="Song X."/>
            <person name="Zhang H."/>
            <person name="Dai N."/>
            <person name="Sheng W."/>
            <person name="Hou X."/>
            <person name="Wei L."/>
        </authorList>
    </citation>
    <scope>NUCLEOTIDE SEQUENCE</scope>
    <source>
        <strain evidence="3">K16</strain>
        <tissue evidence="3">Leaf</tissue>
    </source>
</reference>
<dbReference type="InterPro" id="IPR045043">
    <property type="entry name" value="Lea14-like"/>
</dbReference>
<reference evidence="3" key="2">
    <citation type="journal article" date="2024" name="Plant">
        <title>Genomic evolution and insights into agronomic trait innovations of Sesamum species.</title>
        <authorList>
            <person name="Miao H."/>
            <person name="Wang L."/>
            <person name="Qu L."/>
            <person name="Liu H."/>
            <person name="Sun Y."/>
            <person name="Le M."/>
            <person name="Wang Q."/>
            <person name="Wei S."/>
            <person name="Zheng Y."/>
            <person name="Lin W."/>
            <person name="Duan Y."/>
            <person name="Cao H."/>
            <person name="Xiong S."/>
            <person name="Wang X."/>
            <person name="Wei L."/>
            <person name="Li C."/>
            <person name="Ma Q."/>
            <person name="Ju M."/>
            <person name="Zhao R."/>
            <person name="Li G."/>
            <person name="Mu C."/>
            <person name="Tian Q."/>
            <person name="Mei H."/>
            <person name="Zhang T."/>
            <person name="Gao T."/>
            <person name="Zhang H."/>
        </authorList>
    </citation>
    <scope>NUCLEOTIDE SEQUENCE</scope>
    <source>
        <strain evidence="3">K16</strain>
    </source>
</reference>
<evidence type="ECO:0000259" key="2">
    <source>
        <dbReference type="SMART" id="SM00769"/>
    </source>
</evidence>
<dbReference type="SMART" id="SM00769">
    <property type="entry name" value="WHy"/>
    <property type="match status" value="1"/>
</dbReference>
<dbReference type="GO" id="GO:0009269">
    <property type="term" value="P:response to desiccation"/>
    <property type="evidence" value="ECO:0007669"/>
    <property type="project" value="InterPro"/>
</dbReference>
<dbReference type="Pfam" id="PF03168">
    <property type="entry name" value="LEA_2"/>
    <property type="match status" value="1"/>
</dbReference>
<dbReference type="Gene3D" id="2.60.40.1820">
    <property type="match status" value="1"/>
</dbReference>
<dbReference type="PANTHER" id="PTHR31459:SF19">
    <property type="entry name" value="DESICCATION-RELATED PROTEIN LEA14-RELATED"/>
    <property type="match status" value="1"/>
</dbReference>
<feature type="domain" description="Water stress and hypersensitive response" evidence="2">
    <location>
        <begin position="19"/>
        <end position="136"/>
    </location>
</feature>
<dbReference type="InterPro" id="IPR013990">
    <property type="entry name" value="WHy-dom"/>
</dbReference>
<dbReference type="Proteomes" id="UP001289374">
    <property type="component" value="Unassembled WGS sequence"/>
</dbReference>
<evidence type="ECO:0000256" key="1">
    <source>
        <dbReference type="ARBA" id="ARBA00005960"/>
    </source>
</evidence>
<comment type="caution">
    <text evidence="3">The sequence shown here is derived from an EMBL/GenBank/DDBJ whole genome shotgun (WGS) entry which is preliminary data.</text>
</comment>
<accession>A0AAE1WS12</accession>